<name>A0A4C1T9M7_EUMVA</name>
<sequence>MNYDTIRYDGRDADGLSARRIAAVRRMHGPSWVPFRLGGALPPPPAAPSAIAESDNGKDSVSLPRRLHLFNGQFRKIADNLLIAFDRVERSLLKHALYSVVKCPKYNI</sequence>
<proteinExistence type="predicted"/>
<protein>
    <submittedName>
        <fullName evidence="1">Uncharacterized protein</fullName>
    </submittedName>
</protein>
<evidence type="ECO:0000313" key="2">
    <source>
        <dbReference type="Proteomes" id="UP000299102"/>
    </source>
</evidence>
<evidence type="ECO:0000313" key="1">
    <source>
        <dbReference type="EMBL" id="GBP10875.1"/>
    </source>
</evidence>
<dbReference type="EMBL" id="BGZK01000043">
    <property type="protein sequence ID" value="GBP10875.1"/>
    <property type="molecule type" value="Genomic_DNA"/>
</dbReference>
<organism evidence="1 2">
    <name type="scientific">Eumeta variegata</name>
    <name type="common">Bagworm moth</name>
    <name type="synonym">Eumeta japonica</name>
    <dbReference type="NCBI Taxonomy" id="151549"/>
    <lineage>
        <taxon>Eukaryota</taxon>
        <taxon>Metazoa</taxon>
        <taxon>Ecdysozoa</taxon>
        <taxon>Arthropoda</taxon>
        <taxon>Hexapoda</taxon>
        <taxon>Insecta</taxon>
        <taxon>Pterygota</taxon>
        <taxon>Neoptera</taxon>
        <taxon>Endopterygota</taxon>
        <taxon>Lepidoptera</taxon>
        <taxon>Glossata</taxon>
        <taxon>Ditrysia</taxon>
        <taxon>Tineoidea</taxon>
        <taxon>Psychidae</taxon>
        <taxon>Oiketicinae</taxon>
        <taxon>Eumeta</taxon>
    </lineage>
</organism>
<dbReference type="AlphaFoldDB" id="A0A4C1T9M7"/>
<comment type="caution">
    <text evidence="1">The sequence shown here is derived from an EMBL/GenBank/DDBJ whole genome shotgun (WGS) entry which is preliminary data.</text>
</comment>
<gene>
    <name evidence="1" type="ORF">EVAR_5455_1</name>
</gene>
<accession>A0A4C1T9M7</accession>
<keyword evidence="2" id="KW-1185">Reference proteome</keyword>
<dbReference type="Proteomes" id="UP000299102">
    <property type="component" value="Unassembled WGS sequence"/>
</dbReference>
<reference evidence="1 2" key="1">
    <citation type="journal article" date="2019" name="Commun. Biol.">
        <title>The bagworm genome reveals a unique fibroin gene that provides high tensile strength.</title>
        <authorList>
            <person name="Kono N."/>
            <person name="Nakamura H."/>
            <person name="Ohtoshi R."/>
            <person name="Tomita M."/>
            <person name="Numata K."/>
            <person name="Arakawa K."/>
        </authorList>
    </citation>
    <scope>NUCLEOTIDE SEQUENCE [LARGE SCALE GENOMIC DNA]</scope>
</reference>